<dbReference type="GO" id="GO:0046872">
    <property type="term" value="F:metal ion binding"/>
    <property type="evidence" value="ECO:0007669"/>
    <property type="project" value="UniProtKB-KW"/>
</dbReference>
<evidence type="ECO:0000259" key="3">
    <source>
        <dbReference type="Pfam" id="PF13359"/>
    </source>
</evidence>
<dbReference type="EnsemblMetazoa" id="G19262.1">
    <property type="protein sequence ID" value="G19262.1:cds"/>
    <property type="gene ID" value="G19262"/>
</dbReference>
<dbReference type="Proteomes" id="UP000005408">
    <property type="component" value="Unassembled WGS sequence"/>
</dbReference>
<evidence type="ECO:0000313" key="5">
    <source>
        <dbReference type="Proteomes" id="UP000005408"/>
    </source>
</evidence>
<reference evidence="4" key="1">
    <citation type="submission" date="2022-08" db="UniProtKB">
        <authorList>
            <consortium name="EnsemblMetazoa"/>
        </authorList>
    </citation>
    <scope>IDENTIFICATION</scope>
    <source>
        <strain evidence="4">05x7-T-G4-1.051#20</strain>
    </source>
</reference>
<accession>A0A8W8JGW1</accession>
<evidence type="ECO:0000313" key="4">
    <source>
        <dbReference type="EnsemblMetazoa" id="G19262.1:cds"/>
    </source>
</evidence>
<sequence>MLMLLGLTHLLNGLLPQPQKSSIKTGFYLAAGFPNVIGCIDGTRVRFQAPSVDENAFVNRKGYHSINMQGVCDHGDPNTYGGGRQWLF</sequence>
<evidence type="ECO:0000256" key="2">
    <source>
        <dbReference type="ARBA" id="ARBA00022723"/>
    </source>
</evidence>
<keyword evidence="5" id="KW-1185">Reference proteome</keyword>
<organism evidence="4 5">
    <name type="scientific">Magallana gigas</name>
    <name type="common">Pacific oyster</name>
    <name type="synonym">Crassostrea gigas</name>
    <dbReference type="NCBI Taxonomy" id="29159"/>
    <lineage>
        <taxon>Eukaryota</taxon>
        <taxon>Metazoa</taxon>
        <taxon>Spiralia</taxon>
        <taxon>Lophotrochozoa</taxon>
        <taxon>Mollusca</taxon>
        <taxon>Bivalvia</taxon>
        <taxon>Autobranchia</taxon>
        <taxon>Pteriomorphia</taxon>
        <taxon>Ostreida</taxon>
        <taxon>Ostreoidea</taxon>
        <taxon>Ostreidae</taxon>
        <taxon>Magallana</taxon>
    </lineage>
</organism>
<dbReference type="AlphaFoldDB" id="A0A8W8JGW1"/>
<dbReference type="Pfam" id="PF13359">
    <property type="entry name" value="DDE_Tnp_4"/>
    <property type="match status" value="1"/>
</dbReference>
<proteinExistence type="predicted"/>
<evidence type="ECO:0000256" key="1">
    <source>
        <dbReference type="ARBA" id="ARBA00001968"/>
    </source>
</evidence>
<comment type="cofactor">
    <cofactor evidence="1">
        <name>a divalent metal cation</name>
        <dbReference type="ChEBI" id="CHEBI:60240"/>
    </cofactor>
</comment>
<dbReference type="InterPro" id="IPR027806">
    <property type="entry name" value="HARBI1_dom"/>
</dbReference>
<protein>
    <recommendedName>
        <fullName evidence="3">DDE Tnp4 domain-containing protein</fullName>
    </recommendedName>
</protein>
<feature type="domain" description="DDE Tnp4" evidence="3">
    <location>
        <begin position="40"/>
        <end position="74"/>
    </location>
</feature>
<name>A0A8W8JGW1_MAGGI</name>
<keyword evidence="2" id="KW-0479">Metal-binding</keyword>